<evidence type="ECO:0000313" key="1">
    <source>
        <dbReference type="EMBL" id="GBP55018.1"/>
    </source>
</evidence>
<dbReference type="AlphaFoldDB" id="A0A4C1WUB6"/>
<comment type="caution">
    <text evidence="1">The sequence shown here is derived from an EMBL/GenBank/DDBJ whole genome shotgun (WGS) entry which is preliminary data.</text>
</comment>
<protein>
    <submittedName>
        <fullName evidence="1">Uncharacterized protein</fullName>
    </submittedName>
</protein>
<keyword evidence="2" id="KW-1185">Reference proteome</keyword>
<accession>A0A4C1WUB6</accession>
<dbReference type="EMBL" id="BGZK01000659">
    <property type="protein sequence ID" value="GBP55018.1"/>
    <property type="molecule type" value="Genomic_DNA"/>
</dbReference>
<dbReference type="OrthoDB" id="8123886at2759"/>
<evidence type="ECO:0000313" key="2">
    <source>
        <dbReference type="Proteomes" id="UP000299102"/>
    </source>
</evidence>
<proteinExistence type="predicted"/>
<name>A0A4C1WUB6_EUMVA</name>
<dbReference type="Proteomes" id="UP000299102">
    <property type="component" value="Unassembled WGS sequence"/>
</dbReference>
<gene>
    <name evidence="1" type="ORF">EVAR_34493_1</name>
</gene>
<reference evidence="1 2" key="1">
    <citation type="journal article" date="2019" name="Commun. Biol.">
        <title>The bagworm genome reveals a unique fibroin gene that provides high tensile strength.</title>
        <authorList>
            <person name="Kono N."/>
            <person name="Nakamura H."/>
            <person name="Ohtoshi R."/>
            <person name="Tomita M."/>
            <person name="Numata K."/>
            <person name="Arakawa K."/>
        </authorList>
    </citation>
    <scope>NUCLEOTIDE SEQUENCE [LARGE SCALE GENOMIC DNA]</scope>
</reference>
<sequence length="121" mass="13792">MKGRWSEIRKQCKCKSIVILDARNTARDIKIQPVAIPDFRNLSALLATLKVAYYTYSLKKEREFWVVLQGVPKKLPTEEVKETPCSGFSVHSVCRITNRAHEPHDRVLVTANTSTVHKATK</sequence>
<organism evidence="1 2">
    <name type="scientific">Eumeta variegata</name>
    <name type="common">Bagworm moth</name>
    <name type="synonym">Eumeta japonica</name>
    <dbReference type="NCBI Taxonomy" id="151549"/>
    <lineage>
        <taxon>Eukaryota</taxon>
        <taxon>Metazoa</taxon>
        <taxon>Ecdysozoa</taxon>
        <taxon>Arthropoda</taxon>
        <taxon>Hexapoda</taxon>
        <taxon>Insecta</taxon>
        <taxon>Pterygota</taxon>
        <taxon>Neoptera</taxon>
        <taxon>Endopterygota</taxon>
        <taxon>Lepidoptera</taxon>
        <taxon>Glossata</taxon>
        <taxon>Ditrysia</taxon>
        <taxon>Tineoidea</taxon>
        <taxon>Psychidae</taxon>
        <taxon>Oiketicinae</taxon>
        <taxon>Eumeta</taxon>
    </lineage>
</organism>